<evidence type="ECO:0000256" key="2">
    <source>
        <dbReference type="SAM" id="Phobius"/>
    </source>
</evidence>
<evidence type="ECO:0000313" key="3">
    <source>
        <dbReference type="EMBL" id="CAB4135891.1"/>
    </source>
</evidence>
<sequence length="2871" mass="316401">MLNVTSTPVELIDDDTATTYYNDLDTLEGAERDSRAEALRLWADQKDADQKREQFDAVNKIYSDFDGYVNEAGLQDFDEDSRYNIANRQFIASQFDQTPEEQQDIYSSFRDKWTESVAGKTGLSEKETFGLIKQGIDARNEVSEAANQIPGDIALSLFDSIGGGDPVDVPKLIETWKTKNAESIKKLPPGWETPLLESAQAFHTETEGMLRDYAEPLKKVYDHLSVVTGRDTERAGETNPKNEEEMDSMVDTLASMPKPVRERAYASVVLGAKKAGQDPKTFMEQWGESWSRTLNMVRTGALTAQEMAAESEARQLENKETPPDYFISKSTGEKIPLANSAFHDEADLRKVTPEEIAADAAKARQKVKRFEVIRELKNVADNQFDPIEKINKGGFLGFMESMAYGSPQGLAYTATALVPFVGPYLAGAAMFSDEYDQLRSQGMNVDQAIQVGSVSAAIQAGLERTGAKALFGKLPVFEKLMRKIGNPARVGKAGSAGVRFLTAATGEQLVEGAQDLTTPLVQDVAEALGADVPDVKWQPILEKWEGSRLDVLAASLPTIFFGTGVASFADNKRFAQFEERQDIYRMTGMDDAAIKKIEDGKDLAEVQQNFQTEFGKLTPENVKAGVSYIEGKITSAQEQQQDSNTHTLTRETLADGSKKFVIRDPKGEVRYSTEDAQTAQIAISELLRNQITGTTRGIFESMSFFNQMNEAAGRGEDIQKFLLSDAPRDLLNEYEANPTEKNLDNLFQTVGTIGKDISEPAELANFPVLASNQGVLAEGIFKSVIRIYGGATGDKVVRDFSQDNLKRAIAEQRITMDWVRENLNQVIPLIDSERITGHTLRTETDTDVIESFSDVALAYMTGRIREEQIPAGFRGFLRRMAIVVKDIYRRAYNLKRAIAEGKVDANFESFLADSVGLNQQARVDTARERVASDVLTDTNYSIGTTSYPMEDKGKWYANEDFAQRGGQIVTMSPDQFLSQVRPLEVDDASRDNIDDLKNMMQSGRKLDPLAIYADGKEDGRHRAIAAKELGMDTIPVIDFRQPVSTDTNNSGAAKNTPDWHSSPDEFQKHWTDRGVVNSTQIYGGGKYIKPGKIIVGEGSRNSGLGTEFMRDLTAFADSKAMQIRVTPSKDFGATSVDRLKKFYKRFGFVENSGRNKDYEISDTMYRRPSGATNYSIGKKQDADRADVSNFLNQVRTQSRGKKPISIEIGKLDGVVLQNLPDGFQEVSGLPIKIDEDLIRKNDNLSKEKKSLLDLRIQIPSDQDYSSLSDFINSADRVSIGQIRKDGTRTLEFRNSEVPKVAATAVRTKAGYLAVVRFVGEEVALPLTEPNEGRLELTSETASQKQSATLDGKVNYSIGIDRNAISQVSEKDDASRVGTSKLGTAKVPKNTPQESNISGDNVPDELLASQMAKVTYAHLPKAILSETNPQKKRRKLINWFKKNLLALHDAFPEGVRARATHWYDGANRIAKELGNQFQASVEQASGVIAVFSPQKDWFMNVAQAEQFIELWTNSQDVVLEESLVRAEIEGIIEAATAPAKQKRKKQKGETKEQAAERQKFNKALDERAKVDRRKKVEQVIGKTIRQLDAEPDLQGWAIRVLAQITFGRNYRNLSPEGDRLGMAANDDGALSKNGWGSINEIEKAVRIMKDGSLKNISDNLGNEHKVRNFYNNIVAPNTPYGDATIDTHAVAAAHLMPYGAKATEVGHNFGSGMNGSEVLGISGVYHLYLDAYREAAADRGILPRQMQSIVWEAIRLVYPAATKNATTLAKSQKTWKDLTDDSARNTLVGGRIPSPVWAGANDNGESQSNPTGLGENIGQEGVSGGSLLSGVRPTGAGRDGGVNYSIASQSEIDRVNKALGGMNRGPDERLKVYQRAKNSFSRVMQENKEALDAIRSSVSTDTAPATERVEMDRAGKMADVSSEEKTELEKALQDNADTFLPRIEAAQTPAERKKVEREAKDRAKILEQGIRDKFAERKKSVDAEAKSQRDQIVQAAAAKDSASNARMRDKVRHTKLVNAIGELDGILKALPPEVRGRVGGFAVLANIGTGDKALADFFVQRIDMIDRQLERTLKEEYGTQFDALLERTKPKKAKAGEKPKGIGADIQSLFSAVREARGWNPDKVDGHIANLETQIAAGNLTPEEEAWLTREADLVSLAGDWKNADSSRRAAALEAATETWAKGMYEFVQKKMQEREARDIARAEAIKATGKKGDYPDRRARSEADNGLKGKSHGWLMDTMSWDQVAGIVFGHESPIAIELSDGQRKAEYTKIDAVQAKEDAIHDLFTQLAGGSRLEGEKLMWKMSQPSIDAGGLNLSQLEALSPTMLWAQEDGRRHMIGQLDETGNPTSRWHYNQQFIDDIESQLSPEAKAVRDFLWDSYGKGWFSINSVYRDLNGISLPRIFKYSPVTVNPINVPAGMVSDPVTGNAVSAGSISPVALRTRGTAIAQPNFRNVISTYIAHTRQMEHWKAFAPWTKEANGILRNRDVQDSIHEAGGEEANKVLNRFLDAFAQGGNRDASLGLEISQTLSRMTSRAAQVALVGRVGTLAIQFTQIGAASAELPMGAYVSRLGKLMTGNLSWTEALNSPYIQRRIKQMPPSVQIAMEGLKAGKPNQLKHQVTKVGQLISGSDALWTAGTYAMVYDYHLGQAKSFGFAGQAAEEYAHNTAERVTDRLAQPTRMGARSIYEITSTNPGSKLGWAFASEARKNLALLAYTKANRSAGQFGTAALGFVLFNLAMGAFIRNAWKDMKDDDDDELFDEKTWNWKRIGVAMLTEPLQGIPYLGDYIEKGINAALGQYHQSSDLISFERGVRAIKHIPDILDGERDMEGVLKDIDGMVSLMGMFNQSAAAAASLTHIASDFFGVAKNATTED</sequence>
<feature type="compositionally biased region" description="Basic and acidic residues" evidence="1">
    <location>
        <begin position="1546"/>
        <end position="1562"/>
    </location>
</feature>
<feature type="region of interest" description="Disordered" evidence="1">
    <location>
        <begin position="1041"/>
        <end position="1064"/>
    </location>
</feature>
<dbReference type="EMBL" id="LR796307">
    <property type="protein sequence ID" value="CAB4135891.1"/>
    <property type="molecule type" value="Genomic_DNA"/>
</dbReference>
<dbReference type="Pfam" id="PF23802">
    <property type="entry name" value="DUF7178"/>
    <property type="match status" value="2"/>
</dbReference>
<feature type="region of interest" description="Disordered" evidence="1">
    <location>
        <begin position="1536"/>
        <end position="1562"/>
    </location>
</feature>
<keyword evidence="2" id="KW-1133">Transmembrane helix</keyword>
<accession>A0A6J5LNV1</accession>
<organism evidence="3">
    <name type="scientific">uncultured Caudovirales phage</name>
    <dbReference type="NCBI Taxonomy" id="2100421"/>
    <lineage>
        <taxon>Viruses</taxon>
        <taxon>Duplodnaviria</taxon>
        <taxon>Heunggongvirae</taxon>
        <taxon>Uroviricota</taxon>
        <taxon>Caudoviricetes</taxon>
        <taxon>Peduoviridae</taxon>
        <taxon>Maltschvirus</taxon>
        <taxon>Maltschvirus maltsch</taxon>
    </lineage>
</organism>
<evidence type="ECO:0000256" key="1">
    <source>
        <dbReference type="SAM" id="MobiDB-lite"/>
    </source>
</evidence>
<keyword evidence="2" id="KW-0472">Membrane</keyword>
<protein>
    <recommendedName>
        <fullName evidence="4">N-acetyltransferase domain-containing protein</fullName>
    </recommendedName>
</protein>
<name>A0A6J5LNV1_9CAUD</name>
<keyword evidence="2" id="KW-0812">Transmembrane</keyword>
<feature type="transmembrane region" description="Helical" evidence="2">
    <location>
        <begin position="2723"/>
        <end position="2741"/>
    </location>
</feature>
<reference evidence="3" key="1">
    <citation type="submission" date="2020-04" db="EMBL/GenBank/DDBJ databases">
        <authorList>
            <person name="Chiriac C."/>
            <person name="Salcher M."/>
            <person name="Ghai R."/>
            <person name="Kavagutti S V."/>
        </authorList>
    </citation>
    <scope>NUCLEOTIDE SEQUENCE</scope>
</reference>
<dbReference type="InterPro" id="IPR055602">
    <property type="entry name" value="DUF7178"/>
</dbReference>
<feature type="compositionally biased region" description="Polar residues" evidence="1">
    <location>
        <begin position="1042"/>
        <end position="1053"/>
    </location>
</feature>
<evidence type="ECO:0008006" key="4">
    <source>
        <dbReference type="Google" id="ProtNLM"/>
    </source>
</evidence>
<feature type="region of interest" description="Disordered" evidence="1">
    <location>
        <begin position="1788"/>
        <end position="1835"/>
    </location>
</feature>
<gene>
    <name evidence="3" type="ORF">UFOVP300_3</name>
</gene>
<proteinExistence type="predicted"/>